<dbReference type="EMBL" id="JBHULE010000019">
    <property type="protein sequence ID" value="MFD2563553.1"/>
    <property type="molecule type" value="Genomic_DNA"/>
</dbReference>
<dbReference type="Gene3D" id="3.40.640.10">
    <property type="entry name" value="Type I PLP-dependent aspartate aminotransferase-like (Major domain)"/>
    <property type="match status" value="1"/>
</dbReference>
<dbReference type="InterPro" id="IPR015422">
    <property type="entry name" value="PyrdxlP-dep_Trfase_small"/>
</dbReference>
<dbReference type="Pfam" id="PF01041">
    <property type="entry name" value="DegT_DnrJ_EryC1"/>
    <property type="match status" value="1"/>
</dbReference>
<dbReference type="RefSeq" id="WP_378293079.1">
    <property type="nucleotide sequence ID" value="NZ_JBHULE010000019.1"/>
</dbReference>
<dbReference type="PANTHER" id="PTHR30244">
    <property type="entry name" value="TRANSAMINASE"/>
    <property type="match status" value="1"/>
</dbReference>
<dbReference type="Gene3D" id="3.90.1150.10">
    <property type="entry name" value="Aspartate Aminotransferase, domain 1"/>
    <property type="match status" value="1"/>
</dbReference>
<keyword evidence="2" id="KW-0663">Pyridoxal phosphate</keyword>
<dbReference type="EC" id="2.6.1.92" evidence="3"/>
<protein>
    <submittedName>
        <fullName evidence="3">UDP-4-amino-4, 6-dideoxy-N-acetyl-beta-L-altrosamine transaminase</fullName>
        <ecNumber evidence="3">2.6.1.92</ecNumber>
    </submittedName>
</protein>
<dbReference type="InterPro" id="IPR015424">
    <property type="entry name" value="PyrdxlP-dep_Trfase"/>
</dbReference>
<dbReference type="GO" id="GO:0008483">
    <property type="term" value="F:transaminase activity"/>
    <property type="evidence" value="ECO:0007669"/>
    <property type="project" value="UniProtKB-KW"/>
</dbReference>
<dbReference type="SUPFAM" id="SSF53383">
    <property type="entry name" value="PLP-dependent transferases"/>
    <property type="match status" value="1"/>
</dbReference>
<comment type="caution">
    <text evidence="3">The sequence shown here is derived from an EMBL/GenBank/DDBJ whole genome shotgun (WGS) entry which is preliminary data.</text>
</comment>
<dbReference type="Proteomes" id="UP001597319">
    <property type="component" value="Unassembled WGS sequence"/>
</dbReference>
<accession>A0ABW5LF73</accession>
<organism evidence="3 4">
    <name type="scientific">Aquimarina rubra</name>
    <dbReference type="NCBI Taxonomy" id="1920033"/>
    <lineage>
        <taxon>Bacteria</taxon>
        <taxon>Pseudomonadati</taxon>
        <taxon>Bacteroidota</taxon>
        <taxon>Flavobacteriia</taxon>
        <taxon>Flavobacteriales</taxon>
        <taxon>Flavobacteriaceae</taxon>
        <taxon>Aquimarina</taxon>
    </lineage>
</organism>
<evidence type="ECO:0000256" key="1">
    <source>
        <dbReference type="ARBA" id="ARBA00037999"/>
    </source>
</evidence>
<reference evidence="4" key="1">
    <citation type="journal article" date="2019" name="Int. J. Syst. Evol. Microbiol.">
        <title>The Global Catalogue of Microorganisms (GCM) 10K type strain sequencing project: providing services to taxonomists for standard genome sequencing and annotation.</title>
        <authorList>
            <consortium name="The Broad Institute Genomics Platform"/>
            <consortium name="The Broad Institute Genome Sequencing Center for Infectious Disease"/>
            <person name="Wu L."/>
            <person name="Ma J."/>
        </authorList>
    </citation>
    <scope>NUCLEOTIDE SEQUENCE [LARGE SCALE GENOMIC DNA]</scope>
    <source>
        <strain evidence="4">KCTC 52274</strain>
    </source>
</reference>
<gene>
    <name evidence="3" type="primary">pseC</name>
    <name evidence="3" type="ORF">ACFSR1_12815</name>
</gene>
<dbReference type="InterPro" id="IPR015421">
    <property type="entry name" value="PyrdxlP-dep_Trfase_major"/>
</dbReference>
<proteinExistence type="inferred from homology"/>
<dbReference type="InterPro" id="IPR020026">
    <property type="entry name" value="PseC"/>
</dbReference>
<name>A0ABW5LF73_9FLAO</name>
<evidence type="ECO:0000313" key="3">
    <source>
        <dbReference type="EMBL" id="MFD2563553.1"/>
    </source>
</evidence>
<dbReference type="CDD" id="cd00616">
    <property type="entry name" value="AHBA_syn"/>
    <property type="match status" value="1"/>
</dbReference>
<keyword evidence="3" id="KW-0032">Aminotransferase</keyword>
<sequence length="381" mass="43413">MNIPYGRQSIDEDDIKAVVETLNADFLTQGPKVREFEEKFAKYVGAKFSVAVSNATAGLHLSILALDLRKGERVITTPITFAASANCVRYAKGEVWFADIDQDTYLLSIESVRKLIESKPKGFFKGIIPVDFGGLPVDLEGFRNLADEHNLWIIEDACHAPGGYFFDSKGKKQMCGNGNYADLGVFSFHPVKHIACGEGGMITTNSEELYKKLILLRTHGITKANMSENHGGWFYEMQELGFNYRLTDIQSALGITQLKKNTVGVDKRNQIAEKYKLAFSNKIKYQYLPKQRYNAHHLFVIEVEDREGLYNHLQKEGVFAQIHYIPVHRLPYYRNIGYDGSNLINAENYYSRCISLPMYPTLREEEQNFVINKVLEYTNNE</sequence>
<comment type="similarity">
    <text evidence="1 2">Belongs to the DegT/DnrJ/EryC1 family.</text>
</comment>
<dbReference type="NCBIfam" id="TIGR03588">
    <property type="entry name" value="PseC"/>
    <property type="match status" value="1"/>
</dbReference>
<evidence type="ECO:0000256" key="2">
    <source>
        <dbReference type="RuleBase" id="RU004508"/>
    </source>
</evidence>
<keyword evidence="4" id="KW-1185">Reference proteome</keyword>
<keyword evidence="3" id="KW-0808">Transferase</keyword>
<dbReference type="PIRSF" id="PIRSF000390">
    <property type="entry name" value="PLP_StrS"/>
    <property type="match status" value="1"/>
</dbReference>
<evidence type="ECO:0000313" key="4">
    <source>
        <dbReference type="Proteomes" id="UP001597319"/>
    </source>
</evidence>
<dbReference type="InterPro" id="IPR000653">
    <property type="entry name" value="DegT/StrS_aminotransferase"/>
</dbReference>
<dbReference type="PANTHER" id="PTHR30244:SF34">
    <property type="entry name" value="DTDP-4-AMINO-4,6-DIDEOXYGALACTOSE TRANSAMINASE"/>
    <property type="match status" value="1"/>
</dbReference>